<evidence type="ECO:0000313" key="2">
    <source>
        <dbReference type="EMBL" id="KAK0646434.1"/>
    </source>
</evidence>
<feature type="region of interest" description="Disordered" evidence="1">
    <location>
        <begin position="1"/>
        <end position="29"/>
    </location>
</feature>
<dbReference type="AlphaFoldDB" id="A0AA39Y657"/>
<organism evidence="2 3">
    <name type="scientific">Cercophora newfieldiana</name>
    <dbReference type="NCBI Taxonomy" id="92897"/>
    <lineage>
        <taxon>Eukaryota</taxon>
        <taxon>Fungi</taxon>
        <taxon>Dikarya</taxon>
        <taxon>Ascomycota</taxon>
        <taxon>Pezizomycotina</taxon>
        <taxon>Sordariomycetes</taxon>
        <taxon>Sordariomycetidae</taxon>
        <taxon>Sordariales</taxon>
        <taxon>Lasiosphaeriaceae</taxon>
        <taxon>Cercophora</taxon>
    </lineage>
</organism>
<name>A0AA39Y657_9PEZI</name>
<reference evidence="2" key="1">
    <citation type="submission" date="2023-06" db="EMBL/GenBank/DDBJ databases">
        <title>Genome-scale phylogeny and comparative genomics of the fungal order Sordariales.</title>
        <authorList>
            <consortium name="Lawrence Berkeley National Laboratory"/>
            <person name="Hensen N."/>
            <person name="Bonometti L."/>
            <person name="Westerberg I."/>
            <person name="Brannstrom I.O."/>
            <person name="Guillou S."/>
            <person name="Cros-Aarteil S."/>
            <person name="Calhoun S."/>
            <person name="Haridas S."/>
            <person name="Kuo A."/>
            <person name="Mondo S."/>
            <person name="Pangilinan J."/>
            <person name="Riley R."/>
            <person name="Labutti K."/>
            <person name="Andreopoulos B."/>
            <person name="Lipzen A."/>
            <person name="Chen C."/>
            <person name="Yanf M."/>
            <person name="Daum C."/>
            <person name="Ng V."/>
            <person name="Clum A."/>
            <person name="Steindorff A."/>
            <person name="Ohm R."/>
            <person name="Martin F."/>
            <person name="Silar P."/>
            <person name="Natvig D."/>
            <person name="Lalanne C."/>
            <person name="Gautier V."/>
            <person name="Ament-Velasquez S.L."/>
            <person name="Kruys A."/>
            <person name="Hutchinson M.I."/>
            <person name="Powell A.J."/>
            <person name="Barry K."/>
            <person name="Miller A.N."/>
            <person name="Grigoriev I.V."/>
            <person name="Debuchy R."/>
            <person name="Gladieux P."/>
            <person name="Thoren M.H."/>
            <person name="Johannesson H."/>
        </authorList>
    </citation>
    <scope>NUCLEOTIDE SEQUENCE</scope>
    <source>
        <strain evidence="2">SMH2532-1</strain>
    </source>
</reference>
<dbReference type="Proteomes" id="UP001174936">
    <property type="component" value="Unassembled WGS sequence"/>
</dbReference>
<protein>
    <submittedName>
        <fullName evidence="2">Uncharacterized protein</fullName>
    </submittedName>
</protein>
<dbReference type="EMBL" id="JAULSV010000004">
    <property type="protein sequence ID" value="KAK0646434.1"/>
    <property type="molecule type" value="Genomic_DNA"/>
</dbReference>
<gene>
    <name evidence="2" type="ORF">B0T16DRAFT_458356</name>
</gene>
<evidence type="ECO:0000313" key="3">
    <source>
        <dbReference type="Proteomes" id="UP001174936"/>
    </source>
</evidence>
<evidence type="ECO:0000256" key="1">
    <source>
        <dbReference type="SAM" id="MobiDB-lite"/>
    </source>
</evidence>
<keyword evidence="3" id="KW-1185">Reference proteome</keyword>
<proteinExistence type="predicted"/>
<sequence>MAMGGGRSRKSLVDDGAPEKGTQGWGQGPTFIREKLYGFRGPMDAVMRMIDAPPSSESSEYDCRHRDQASCAASRPSYLCVQGTSKWAADDKRPPVGVSKASATWWGLLLRAGGSPESADSLDFTPPSLPWLDLRAPFFAIFWAPAVVLSSEDQIVSAVPFGT</sequence>
<accession>A0AA39Y657</accession>
<comment type="caution">
    <text evidence="2">The sequence shown here is derived from an EMBL/GenBank/DDBJ whole genome shotgun (WGS) entry which is preliminary data.</text>
</comment>